<sequence length="769" mass="88673">MKNLIGPNLMKVNFRQNKNKKNTQEEKKSFLLFEEIYDNGICLIAEKEYSLTINIDDISYQLCSEEQRMQIFIKYCEFLNSLDASIDYKVTLVKKKKTVEELNHVLFKEKNERYDDKYRQEMNDYLKLKINEKKNAFEKKIFITFTQKHENQSFAERELFLVADQVDLFARKIGSTIHILKGEERKKLIGQILNNENHELLPKRIELKSDKRLIKVDDKLNQTLYLDGYPAELSDECLTGLMEIDEEITLTVSCKPIPMANSFDLVKTKMAYMDQQKVDEQRKALNSGYDYDMLPYDLSYSMDEAKELLDSLQSKSQKLFEVTVLINFYADNQEKLNKIASKIKSVGRRFGCTIIGLAYLQKFALNTVLPIGKNHIPLNRLLATSAVSALMPFSIAEMLHENGNYYGINSVTKNLTILDRKKLMAPNGFVLGTPGSGKSFSVKREIVNVLLRNAEDEVIVIDPESEYQHICSEFDGQMVRLAGNSNTCINPMDINSNYGDDADPIALKTQFLISLCELITGGILGLSSQQKTIIDRVCRKIYQEQTQLPTLKEFYMALNVQPEEEAKQLAIELELYTEGSLALFSKKTNVDLNKRLIIFDIKDLGKQLKPFGMLVVLDQIWNRITLNRESGIRTWLYIDELQLLFTNEYSENYFFELWSRARKWGAIPTGITQNVETLLLSDLARRMLSNSDFVVMFNQAKSDRSELTRLFDISEEQEKYVLNGSEGTGLMVFGDTIIPFEDRLPKETSLYQIMTTKPGEEVKTKQDYE</sequence>
<feature type="domain" description="TraG P-loop" evidence="1">
    <location>
        <begin position="425"/>
        <end position="722"/>
    </location>
</feature>
<dbReference type="AlphaFoldDB" id="A0A1V2UL33"/>
<dbReference type="EMBL" id="MSTR01000003">
    <property type="protein sequence ID" value="ONN44155.1"/>
    <property type="molecule type" value="Genomic_DNA"/>
</dbReference>
<comment type="caution">
    <text evidence="3">The sequence shown here is derived from an EMBL/GenBank/DDBJ whole genome shotgun (WGS) entry which is preliminary data.</text>
</comment>
<name>A0A1V2UL33_ENTMU</name>
<dbReference type="InterPro" id="IPR027417">
    <property type="entry name" value="P-loop_NTPase"/>
</dbReference>
<dbReference type="Gene3D" id="1.10.8.730">
    <property type="match status" value="1"/>
</dbReference>
<dbReference type="Proteomes" id="UP000189299">
    <property type="component" value="Unassembled WGS sequence"/>
</dbReference>
<evidence type="ECO:0000313" key="4">
    <source>
        <dbReference type="Proteomes" id="UP000189299"/>
    </source>
</evidence>
<dbReference type="InterPro" id="IPR051162">
    <property type="entry name" value="T4SS_component"/>
</dbReference>
<organism evidence="3 4">
    <name type="scientific">Enterococcus mundtii</name>
    <dbReference type="NCBI Taxonomy" id="53346"/>
    <lineage>
        <taxon>Bacteria</taxon>
        <taxon>Bacillati</taxon>
        <taxon>Bacillota</taxon>
        <taxon>Bacilli</taxon>
        <taxon>Lactobacillales</taxon>
        <taxon>Enterococcaceae</taxon>
        <taxon>Enterococcus</taxon>
    </lineage>
</organism>
<proteinExistence type="predicted"/>
<dbReference type="Proteomes" id="UP000557857">
    <property type="component" value="Unassembled WGS sequence"/>
</dbReference>
<evidence type="ECO:0000313" key="2">
    <source>
        <dbReference type="EMBL" id="NMP59377.1"/>
    </source>
</evidence>
<reference evidence="3 4" key="1">
    <citation type="submission" date="2016-12" db="EMBL/GenBank/DDBJ databases">
        <authorList>
            <person name="Song W.-J."/>
            <person name="Kurnit D.M."/>
        </authorList>
    </citation>
    <scope>NUCLEOTIDE SEQUENCE [LARGE SCALE GENOMIC DNA]</scope>
    <source>
        <strain evidence="3 4">CGB1038-1_S1</strain>
    </source>
</reference>
<accession>A0A1V2UL33</accession>
<dbReference type="NCBIfam" id="NF045971">
    <property type="entry name" value="conju_CD1110"/>
    <property type="match status" value="1"/>
</dbReference>
<dbReference type="STRING" id="53346.A5802_000923"/>
<dbReference type="PANTHER" id="PTHR30121">
    <property type="entry name" value="UNCHARACTERIZED PROTEIN YJGR-RELATED"/>
    <property type="match status" value="1"/>
</dbReference>
<gene>
    <name evidence="3" type="ORF">BTN92_04800</name>
    <name evidence="2" type="ORF">HI921_13055</name>
</gene>
<dbReference type="PANTHER" id="PTHR30121:SF6">
    <property type="entry name" value="SLR6007 PROTEIN"/>
    <property type="match status" value="1"/>
</dbReference>
<reference evidence="2 5" key="2">
    <citation type="submission" date="2020-04" db="EMBL/GenBank/DDBJ databases">
        <authorList>
            <person name="Abaymova A."/>
            <person name="Teymurazov M."/>
            <person name="Tazyna O."/>
            <person name="Chatushin Y."/>
            <person name="Svetoch E."/>
            <person name="Pereligyn V."/>
            <person name="Pohylenko V."/>
            <person name="Platonov M."/>
            <person name="Kartsev N."/>
            <person name="Skryabin Y."/>
            <person name="Sizova A."/>
            <person name="Solomentsev V."/>
            <person name="Kislichkina A."/>
            <person name="Bogun A."/>
        </authorList>
    </citation>
    <scope>NUCLEOTIDE SEQUENCE [LARGE SCALE GENOMIC DNA]</scope>
    <source>
        <strain evidence="2">SCPM-O-B-8398</strain>
        <strain evidence="5">SCPM-O-B-8398 (E28)</strain>
    </source>
</reference>
<dbReference type="SUPFAM" id="SSF52540">
    <property type="entry name" value="P-loop containing nucleoside triphosphate hydrolases"/>
    <property type="match status" value="1"/>
</dbReference>
<evidence type="ECO:0000259" key="1">
    <source>
        <dbReference type="Pfam" id="PF19044"/>
    </source>
</evidence>
<evidence type="ECO:0000313" key="5">
    <source>
        <dbReference type="Proteomes" id="UP000557857"/>
    </source>
</evidence>
<protein>
    <submittedName>
        <fullName evidence="3">Conjugal transfer protein</fullName>
    </submittedName>
    <submittedName>
        <fullName evidence="2">DUF87 domain-containing protein</fullName>
    </submittedName>
</protein>
<dbReference type="OrthoDB" id="9804380at2"/>
<evidence type="ECO:0000313" key="3">
    <source>
        <dbReference type="EMBL" id="ONN44155.1"/>
    </source>
</evidence>
<dbReference type="InterPro" id="IPR043964">
    <property type="entry name" value="P-loop_TraG"/>
</dbReference>
<dbReference type="EMBL" id="JABCAG010000048">
    <property type="protein sequence ID" value="NMP59377.1"/>
    <property type="molecule type" value="Genomic_DNA"/>
</dbReference>
<dbReference type="Pfam" id="PF19044">
    <property type="entry name" value="P-loop_TraG"/>
    <property type="match status" value="1"/>
</dbReference>
<dbReference type="Gene3D" id="3.40.50.300">
    <property type="entry name" value="P-loop containing nucleotide triphosphate hydrolases"/>
    <property type="match status" value="1"/>
</dbReference>
<dbReference type="RefSeq" id="WP_077151368.1">
    <property type="nucleotide sequence ID" value="NZ_BQWJ01000003.1"/>
</dbReference>